<evidence type="ECO:0000256" key="5">
    <source>
        <dbReference type="ARBA" id="ARBA00023143"/>
    </source>
</evidence>
<evidence type="ECO:0000313" key="9">
    <source>
        <dbReference type="EMBL" id="GGA13150.1"/>
    </source>
</evidence>
<dbReference type="EMBL" id="BMID01000001">
    <property type="protein sequence ID" value="GGA13150.1"/>
    <property type="molecule type" value="Genomic_DNA"/>
</dbReference>
<name>A0ABQ1FH39_9SPHN</name>
<evidence type="ECO:0000256" key="8">
    <source>
        <dbReference type="SAM" id="SignalP"/>
    </source>
</evidence>
<comment type="function">
    <text evidence="1 7">Assembles around the rod to form the L-ring and probably protects the motor/basal body from shearing forces during rotation.</text>
</comment>
<sequence length="223" mass="23153">MKNIIIAFAAAPLLAACMGSNAAAPDPRFAATLPPPAPPQQVVPTNDGSIFQASQGYAPLTSGARAARVGDLLTIALIERTQAVKSNSADLDRSGNFGITPPTTGPLAVFKPSDVSIGGGTDFSGGASAQQSNSLRGEIAVTVAEVYPNGTMLVRGEKLIMLNRGDEYIRFSGLVRSTDISPDNVVASSRVADARINYGGAGEIAEGSKQGWLQRFFNKVSPF</sequence>
<comment type="subcellular location">
    <subcellularLocation>
        <location evidence="7">Cell outer membrane</location>
        <topology evidence="7">Lipid-anchor</topology>
    </subcellularLocation>
    <subcellularLocation>
        <location evidence="7">Bacterial flagellum basal body</location>
    </subcellularLocation>
</comment>
<dbReference type="PANTHER" id="PTHR34933">
    <property type="entry name" value="FLAGELLAR L-RING PROTEIN"/>
    <property type="match status" value="1"/>
</dbReference>
<dbReference type="PRINTS" id="PR01008">
    <property type="entry name" value="FLGLRINGFLGH"/>
</dbReference>
<keyword evidence="7" id="KW-0449">Lipoprotein</keyword>
<keyword evidence="5 7" id="KW-0975">Bacterial flagellum</keyword>
<organism evidence="9 10">
    <name type="scientific">Blastomonas marina</name>
    <dbReference type="NCBI Taxonomy" id="1867408"/>
    <lineage>
        <taxon>Bacteria</taxon>
        <taxon>Pseudomonadati</taxon>
        <taxon>Pseudomonadota</taxon>
        <taxon>Alphaproteobacteria</taxon>
        <taxon>Sphingomonadales</taxon>
        <taxon>Sphingomonadaceae</taxon>
        <taxon>Blastomonas</taxon>
    </lineage>
</organism>
<feature type="chain" id="PRO_5046651805" description="Flagellar L-ring protein" evidence="8">
    <location>
        <begin position="23"/>
        <end position="223"/>
    </location>
</feature>
<accession>A0ABQ1FH39</accession>
<evidence type="ECO:0000256" key="1">
    <source>
        <dbReference type="ARBA" id="ARBA00002591"/>
    </source>
</evidence>
<dbReference type="PROSITE" id="PS51257">
    <property type="entry name" value="PROKAR_LIPOPROTEIN"/>
    <property type="match status" value="1"/>
</dbReference>
<keyword evidence="9" id="KW-0966">Cell projection</keyword>
<keyword evidence="6 7" id="KW-0998">Cell outer membrane</keyword>
<evidence type="ECO:0000256" key="3">
    <source>
        <dbReference type="ARBA" id="ARBA00022729"/>
    </source>
</evidence>
<protein>
    <recommendedName>
        <fullName evidence="7">Flagellar L-ring protein</fullName>
    </recommendedName>
    <alternativeName>
        <fullName evidence="7">Basal body L-ring protein</fullName>
    </alternativeName>
</protein>
<keyword evidence="4 7" id="KW-0472">Membrane</keyword>
<dbReference type="Proteomes" id="UP000603317">
    <property type="component" value="Unassembled WGS sequence"/>
</dbReference>
<evidence type="ECO:0000256" key="2">
    <source>
        <dbReference type="ARBA" id="ARBA00006929"/>
    </source>
</evidence>
<keyword evidence="9" id="KW-0282">Flagellum</keyword>
<dbReference type="PANTHER" id="PTHR34933:SF1">
    <property type="entry name" value="FLAGELLAR L-RING PROTEIN"/>
    <property type="match status" value="1"/>
</dbReference>
<keyword evidence="9" id="KW-0969">Cilium</keyword>
<keyword evidence="10" id="KW-1185">Reference proteome</keyword>
<comment type="subunit">
    <text evidence="7">The basal body constitutes a major portion of the flagellar organelle and consists of four rings (L,P,S, and M) mounted on a central rod.</text>
</comment>
<dbReference type="HAMAP" id="MF_00415">
    <property type="entry name" value="FlgH"/>
    <property type="match status" value="1"/>
</dbReference>
<evidence type="ECO:0000313" key="10">
    <source>
        <dbReference type="Proteomes" id="UP000603317"/>
    </source>
</evidence>
<feature type="signal peptide" evidence="8">
    <location>
        <begin position="1"/>
        <end position="22"/>
    </location>
</feature>
<evidence type="ECO:0000256" key="7">
    <source>
        <dbReference type="HAMAP-Rule" id="MF_00415"/>
    </source>
</evidence>
<proteinExistence type="inferred from homology"/>
<gene>
    <name evidence="7 9" type="primary">flgH</name>
    <name evidence="9" type="ORF">GCM10010923_24880</name>
</gene>
<comment type="similarity">
    <text evidence="2 7">Belongs to the FlgH family.</text>
</comment>
<comment type="caution">
    <text evidence="9">The sequence shown here is derived from an EMBL/GenBank/DDBJ whole genome shotgun (WGS) entry which is preliminary data.</text>
</comment>
<reference evidence="10" key="1">
    <citation type="journal article" date="2019" name="Int. J. Syst. Evol. Microbiol.">
        <title>The Global Catalogue of Microorganisms (GCM) 10K type strain sequencing project: providing services to taxonomists for standard genome sequencing and annotation.</title>
        <authorList>
            <consortium name="The Broad Institute Genomics Platform"/>
            <consortium name="The Broad Institute Genome Sequencing Center for Infectious Disease"/>
            <person name="Wu L."/>
            <person name="Ma J."/>
        </authorList>
    </citation>
    <scope>NUCLEOTIDE SEQUENCE [LARGE SCALE GENOMIC DNA]</scope>
    <source>
        <strain evidence="10">CGMCC 1.15297</strain>
    </source>
</reference>
<evidence type="ECO:0000256" key="4">
    <source>
        <dbReference type="ARBA" id="ARBA00023136"/>
    </source>
</evidence>
<keyword evidence="3 7" id="KW-0732">Signal</keyword>
<dbReference type="Pfam" id="PF02107">
    <property type="entry name" value="FlgH"/>
    <property type="match status" value="1"/>
</dbReference>
<evidence type="ECO:0000256" key="6">
    <source>
        <dbReference type="ARBA" id="ARBA00023237"/>
    </source>
</evidence>
<dbReference type="InterPro" id="IPR000527">
    <property type="entry name" value="Flag_Lring"/>
</dbReference>
<dbReference type="RefSeq" id="WP_188643001.1">
    <property type="nucleotide sequence ID" value="NZ_BMID01000001.1"/>
</dbReference>